<evidence type="ECO:0000256" key="1">
    <source>
        <dbReference type="SAM" id="Phobius"/>
    </source>
</evidence>
<dbReference type="AlphaFoldDB" id="A0A3B0RI65"/>
<keyword evidence="1" id="KW-1133">Transmembrane helix</keyword>
<dbReference type="PANTHER" id="PTHR43646:SF6">
    <property type="entry name" value="PRE-MYCOFACTOCIN GLYCOSYLTRANSFERASE"/>
    <property type="match status" value="1"/>
</dbReference>
<evidence type="ECO:0000259" key="2">
    <source>
        <dbReference type="Pfam" id="PF00535"/>
    </source>
</evidence>
<proteinExistence type="predicted"/>
<dbReference type="Gene3D" id="3.90.550.10">
    <property type="entry name" value="Spore Coat Polysaccharide Biosynthesis Protein SpsA, Chain A"/>
    <property type="match status" value="1"/>
</dbReference>
<dbReference type="PANTHER" id="PTHR43646">
    <property type="entry name" value="GLYCOSYLTRANSFERASE"/>
    <property type="match status" value="1"/>
</dbReference>
<organism evidence="3">
    <name type="scientific">hydrothermal vent metagenome</name>
    <dbReference type="NCBI Taxonomy" id="652676"/>
    <lineage>
        <taxon>unclassified sequences</taxon>
        <taxon>metagenomes</taxon>
        <taxon>ecological metagenomes</taxon>
    </lineage>
</organism>
<keyword evidence="1" id="KW-0472">Membrane</keyword>
<gene>
    <name evidence="3" type="ORF">MNBD_ALPHA05-1683</name>
</gene>
<accession>A0A3B0RI65</accession>
<protein>
    <submittedName>
        <fullName evidence="3">Glycosyl transferase, group 2 family</fullName>
    </submittedName>
</protein>
<keyword evidence="3" id="KW-0808">Transferase</keyword>
<keyword evidence="1" id="KW-0812">Transmembrane</keyword>
<dbReference type="InterPro" id="IPR001173">
    <property type="entry name" value="Glyco_trans_2-like"/>
</dbReference>
<dbReference type="InterPro" id="IPR029044">
    <property type="entry name" value="Nucleotide-diphossugar_trans"/>
</dbReference>
<dbReference type="GO" id="GO:0016740">
    <property type="term" value="F:transferase activity"/>
    <property type="evidence" value="ECO:0007669"/>
    <property type="project" value="UniProtKB-KW"/>
</dbReference>
<feature type="transmembrane region" description="Helical" evidence="1">
    <location>
        <begin position="248"/>
        <end position="276"/>
    </location>
</feature>
<evidence type="ECO:0000313" key="3">
    <source>
        <dbReference type="EMBL" id="VAV91527.1"/>
    </source>
</evidence>
<sequence length="332" mass="36099">MNTHSDNAIGPNIGIVIIGRNEGARLIACLKSAAGEGRRIVYVDSGSTDDSVDAAGALGADVVALDMDRPFTAARARNAGAQQLDALGAPELIQFVDGDCEIAAGWIEIAMAFLSANPKVAAVCGRRREKFPERTIYNRLVDREWASPIGETQACGGDVLMRANALKDVGGYRDGLIAGEEPELCVRLREAGWKIHRLDAEMTAHDIAMTTLGQWLKRARRAGHAFAEVSHLHHGKPQQIWARETLRAILWTGLGVAGLLGGAIVHPALFFILLAYPLQIIRMALRDKPISTDSWAHAALIMAQKPWEAAGAAQYWLARLSGKDRRIIEYKK</sequence>
<feature type="domain" description="Glycosyltransferase 2-like" evidence="2">
    <location>
        <begin position="15"/>
        <end position="138"/>
    </location>
</feature>
<reference evidence="3" key="1">
    <citation type="submission" date="2018-06" db="EMBL/GenBank/DDBJ databases">
        <authorList>
            <person name="Zhirakovskaya E."/>
        </authorList>
    </citation>
    <scope>NUCLEOTIDE SEQUENCE</scope>
</reference>
<dbReference type="EMBL" id="UOEH01000066">
    <property type="protein sequence ID" value="VAV91527.1"/>
    <property type="molecule type" value="Genomic_DNA"/>
</dbReference>
<name>A0A3B0RI65_9ZZZZ</name>
<dbReference type="Pfam" id="PF00535">
    <property type="entry name" value="Glycos_transf_2"/>
    <property type="match status" value="1"/>
</dbReference>
<dbReference type="SUPFAM" id="SSF53448">
    <property type="entry name" value="Nucleotide-diphospho-sugar transferases"/>
    <property type="match status" value="1"/>
</dbReference>